<dbReference type="EMBL" id="GL541647">
    <property type="protein sequence ID" value="KDE08793.1"/>
    <property type="molecule type" value="Genomic_DNA"/>
</dbReference>
<dbReference type="InterPro" id="IPR013320">
    <property type="entry name" value="ConA-like_dom_sf"/>
</dbReference>
<evidence type="ECO:0000256" key="6">
    <source>
        <dbReference type="SAM" id="MobiDB-lite"/>
    </source>
</evidence>
<dbReference type="CDD" id="cd07308">
    <property type="entry name" value="lectin_leg-like"/>
    <property type="match status" value="1"/>
</dbReference>
<evidence type="ECO:0000313" key="10">
    <source>
        <dbReference type="EnsemblFungi" id="MVLG_00899T0"/>
    </source>
</evidence>
<dbReference type="InterPro" id="IPR005052">
    <property type="entry name" value="Lectin_leg"/>
</dbReference>
<organism evidence="9">
    <name type="scientific">Microbotryum lychnidis-dioicae (strain p1A1 Lamole / MvSl-1064)</name>
    <name type="common">Anther smut fungus</name>
    <dbReference type="NCBI Taxonomy" id="683840"/>
    <lineage>
        <taxon>Eukaryota</taxon>
        <taxon>Fungi</taxon>
        <taxon>Dikarya</taxon>
        <taxon>Basidiomycota</taxon>
        <taxon>Pucciniomycotina</taxon>
        <taxon>Microbotryomycetes</taxon>
        <taxon>Microbotryales</taxon>
        <taxon>Microbotryaceae</taxon>
        <taxon>Microbotryum</taxon>
    </lineage>
</organism>
<gene>
    <name evidence="9" type="ORF">MVLG_00899</name>
</gene>
<dbReference type="OMA" id="EWIVEIA"/>
<reference evidence="10" key="4">
    <citation type="submission" date="2015-06" db="UniProtKB">
        <authorList>
            <consortium name="EnsemblFungi"/>
        </authorList>
    </citation>
    <scope>IDENTIFICATION</scope>
</reference>
<keyword evidence="5 7" id="KW-0472">Membrane</keyword>
<evidence type="ECO:0000313" key="9">
    <source>
        <dbReference type="EMBL" id="KDE08793.1"/>
    </source>
</evidence>
<dbReference type="GO" id="GO:0005537">
    <property type="term" value="F:D-mannose binding"/>
    <property type="evidence" value="ECO:0007669"/>
    <property type="project" value="TreeGrafter"/>
</dbReference>
<name>U5H0G6_USTV1</name>
<keyword evidence="2 7" id="KW-0812">Transmembrane</keyword>
<dbReference type="EnsemblFungi" id="MVLG_00899T0">
    <property type="protein sequence ID" value="MVLG_00899T0"/>
    <property type="gene ID" value="MVLG_00899"/>
</dbReference>
<evidence type="ECO:0000313" key="11">
    <source>
        <dbReference type="Proteomes" id="UP000017200"/>
    </source>
</evidence>
<feature type="region of interest" description="Disordered" evidence="6">
    <location>
        <begin position="468"/>
        <end position="488"/>
    </location>
</feature>
<reference evidence="9" key="2">
    <citation type="submission" date="2010-11" db="EMBL/GenBank/DDBJ databases">
        <authorList>
            <consortium name="The Broad Institute Genome Sequencing Platform"/>
            <person name="Earl A."/>
            <person name="Ward D."/>
            <person name="Feldgarden M."/>
            <person name="Gevers D."/>
            <person name="Butler R."/>
            <person name="Young S.K."/>
            <person name="Zeng Q."/>
            <person name="Gargeya S."/>
            <person name="Fitzgerald M."/>
            <person name="Haas B."/>
            <person name="Abouelleil A."/>
            <person name="Alvarado L."/>
            <person name="Arachchi H.M."/>
            <person name="Berlin A."/>
            <person name="Brown A."/>
            <person name="Chapman S.B."/>
            <person name="Chen Z."/>
            <person name="Dunbar C."/>
            <person name="Freedman E."/>
            <person name="Gearin G."/>
            <person name="Gellesch M."/>
            <person name="Goldberg J."/>
            <person name="Griggs A."/>
            <person name="Gujja S."/>
            <person name="Heilman E."/>
            <person name="Heiman D."/>
            <person name="Howarth C."/>
            <person name="Larson L."/>
            <person name="Lui A."/>
            <person name="MacDonald P.J.P."/>
            <person name="Mehta T."/>
            <person name="Montmayeur A."/>
            <person name="Murphy C."/>
            <person name="Neiman D."/>
            <person name="Pearson M."/>
            <person name="Priest M."/>
            <person name="Roberts A."/>
            <person name="Saif S."/>
            <person name="Shea T."/>
            <person name="Shenoy N."/>
            <person name="Sisk P."/>
            <person name="Stolte C."/>
            <person name="Sykes S."/>
            <person name="White J."/>
            <person name="Yandava C."/>
            <person name="Wortman J."/>
            <person name="Nusbaum C."/>
            <person name="Birren B."/>
        </authorList>
    </citation>
    <scope>NUCLEOTIDE SEQUENCE</scope>
    <source>
        <strain evidence="9">P1A1 Lamole</strain>
    </source>
</reference>
<dbReference type="GO" id="GO:0000139">
    <property type="term" value="C:Golgi membrane"/>
    <property type="evidence" value="ECO:0007669"/>
    <property type="project" value="TreeGrafter"/>
</dbReference>
<dbReference type="InParanoid" id="U5H0G6"/>
<keyword evidence="11" id="KW-1185">Reference proteome</keyword>
<feature type="compositionally biased region" description="Low complexity" evidence="6">
    <location>
        <begin position="472"/>
        <end position="484"/>
    </location>
</feature>
<evidence type="ECO:0000256" key="1">
    <source>
        <dbReference type="ARBA" id="ARBA00004479"/>
    </source>
</evidence>
<dbReference type="OrthoDB" id="10265193at2759"/>
<dbReference type="PANTHER" id="PTHR12223">
    <property type="entry name" value="VESICULAR MANNOSE-BINDING LECTIN"/>
    <property type="match status" value="1"/>
</dbReference>
<evidence type="ECO:0000256" key="3">
    <source>
        <dbReference type="ARBA" id="ARBA00022729"/>
    </source>
</evidence>
<feature type="transmembrane region" description="Helical" evidence="7">
    <location>
        <begin position="555"/>
        <end position="572"/>
    </location>
</feature>
<accession>U5H0G6</accession>
<evidence type="ECO:0000256" key="4">
    <source>
        <dbReference type="ARBA" id="ARBA00022989"/>
    </source>
</evidence>
<reference evidence="11" key="1">
    <citation type="submission" date="2010-11" db="EMBL/GenBank/DDBJ databases">
        <title>The genome sequence of Microbotryum violaceum strain p1A1 Lamole.</title>
        <authorList>
            <person name="Cuomo C."/>
            <person name="Perlin M."/>
            <person name="Young S.K."/>
            <person name="Zeng Q."/>
            <person name="Gargeya S."/>
            <person name="Alvarado L."/>
            <person name="Berlin A."/>
            <person name="Chapman S.B."/>
            <person name="Chen Z."/>
            <person name="Freedman E."/>
            <person name="Gellesch M."/>
            <person name="Goldberg J."/>
            <person name="Griggs A."/>
            <person name="Gujja S."/>
            <person name="Heilman E."/>
            <person name="Heiman D."/>
            <person name="Howarth C."/>
            <person name="Mehta T."/>
            <person name="Neiman D."/>
            <person name="Pearson M."/>
            <person name="Roberts A."/>
            <person name="Saif S."/>
            <person name="Shea T."/>
            <person name="Shenoy N."/>
            <person name="Sisk P."/>
            <person name="Stolte C."/>
            <person name="Sykes S."/>
            <person name="White J."/>
            <person name="Yandava C."/>
            <person name="Haas B."/>
            <person name="Nusbaum C."/>
            <person name="Birren B."/>
        </authorList>
    </citation>
    <scope>NUCLEOTIDE SEQUENCE [LARGE SCALE GENOMIC DNA]</scope>
    <source>
        <strain evidence="11">p1A1 Lamole</strain>
    </source>
</reference>
<feature type="domain" description="L-type lectin-like" evidence="8">
    <location>
        <begin position="268"/>
        <end position="351"/>
    </location>
</feature>
<proteinExistence type="predicted"/>
<dbReference type="GO" id="GO:0005793">
    <property type="term" value="C:endoplasmic reticulum-Golgi intermediate compartment"/>
    <property type="evidence" value="ECO:0007669"/>
    <property type="project" value="TreeGrafter"/>
</dbReference>
<dbReference type="Proteomes" id="UP000017200">
    <property type="component" value="Unassembled WGS sequence"/>
</dbReference>
<evidence type="ECO:0000256" key="7">
    <source>
        <dbReference type="SAM" id="Phobius"/>
    </source>
</evidence>
<dbReference type="HOGENOM" id="CLU_489288_0_0_1"/>
<protein>
    <recommendedName>
        <fullName evidence="8">L-type lectin-like domain-containing protein</fullName>
    </recommendedName>
</protein>
<dbReference type="STRING" id="683840.U5H0G6"/>
<dbReference type="AlphaFoldDB" id="U5H0G6"/>
<dbReference type="GO" id="GO:0030134">
    <property type="term" value="C:COPII-coated ER to Golgi transport vesicle"/>
    <property type="evidence" value="ECO:0007669"/>
    <property type="project" value="TreeGrafter"/>
</dbReference>
<dbReference type="SUPFAM" id="SSF49899">
    <property type="entry name" value="Concanavalin A-like lectins/glucanases"/>
    <property type="match status" value="1"/>
</dbReference>
<dbReference type="GO" id="GO:0006888">
    <property type="term" value="P:endoplasmic reticulum to Golgi vesicle-mediated transport"/>
    <property type="evidence" value="ECO:0007669"/>
    <property type="project" value="TreeGrafter"/>
</dbReference>
<keyword evidence="3" id="KW-0732">Signal</keyword>
<evidence type="ECO:0000259" key="8">
    <source>
        <dbReference type="Pfam" id="PF03388"/>
    </source>
</evidence>
<dbReference type="GO" id="GO:0005789">
    <property type="term" value="C:endoplasmic reticulum membrane"/>
    <property type="evidence" value="ECO:0007669"/>
    <property type="project" value="TreeGrafter"/>
</dbReference>
<keyword evidence="4 7" id="KW-1133">Transmembrane helix</keyword>
<evidence type="ECO:0000256" key="5">
    <source>
        <dbReference type="ARBA" id="ARBA00023136"/>
    </source>
</evidence>
<comment type="subcellular location">
    <subcellularLocation>
        <location evidence="1">Membrane</location>
        <topology evidence="1">Single-pass type I membrane protein</topology>
    </subcellularLocation>
</comment>
<dbReference type="Pfam" id="PF03388">
    <property type="entry name" value="Lectin_leg-like"/>
    <property type="match status" value="1"/>
</dbReference>
<dbReference type="EMBL" id="AEIJ01000079">
    <property type="status" value="NOT_ANNOTATED_CDS"/>
    <property type="molecule type" value="Genomic_DNA"/>
</dbReference>
<sequence>MVKLYHQKRNTSALWTLPTIGLLWCCAVVAPATRAAASSAASASEPKVTPNFSSPPLHYSPLSFRGLTPDYKIKNFDMSGHTTPLPAIHDFLRLIPSFPLAHGAIYTTKPLESEEWVVEVAFRVHGVPAIGLVETLADGTTKRMNKGGRGLAFWFTKEGLPGPVTISANAKTKTHEPPHTLPFPSESSTDDSCSLFGSRTTFEGLGVIFDTSPAAPLYRRTQIKNLASSMSYGVGTSGVVSGIMDDGHGRWLDPDSRDIKQDEEAGYLAKAFGECEATFRNAQGLLWARISYLNHTVRVDLDLAPHTTLDKIGRDYAHNCFLMEGIKLPPKGYIGISGLAGGNSEPDAIDIYAVDIFTVTPGEIVNPNKPVVDDSPVIKDTHHVLEGTSNDAEMTLVAEVFVSQSKMIEAIDALTRRVDLLAKGVGKLTGMTPGSGGAGKVAGTIDSAGVDSRLARIESQLRLLSTSRHIDASSPGNAGSPSSSAKDETLALMTQQQEKILVELAALERKLETSSNANTVSVSALSSRNHEILQLLHTIADTIEAIEKRAQKIPLWTWVSGIVVVGGVWHFFKRRNNAVWDERKYL</sequence>
<dbReference type="PANTHER" id="PTHR12223:SF28">
    <property type="entry name" value="LECTIN, MANNOSE BINDING 1 LIKE"/>
    <property type="match status" value="1"/>
</dbReference>
<evidence type="ECO:0000256" key="2">
    <source>
        <dbReference type="ARBA" id="ARBA00022692"/>
    </source>
</evidence>
<dbReference type="InterPro" id="IPR051136">
    <property type="entry name" value="Intracellular_Lectin-GPT"/>
</dbReference>
<dbReference type="Gene3D" id="2.60.120.200">
    <property type="match status" value="1"/>
</dbReference>
<reference evidence="9 11" key="3">
    <citation type="journal article" date="2015" name="BMC Genomics">
        <title>Sex and parasites: genomic and transcriptomic analysis of Microbotryum lychnidis-dioicae, the biotrophic and plant-castrating anther smut fungus.</title>
        <authorList>
            <person name="Perlin M.H."/>
            <person name="Amselem J."/>
            <person name="Fontanillas E."/>
            <person name="Toh S.S."/>
            <person name="Chen Z."/>
            <person name="Goldberg J."/>
            <person name="Duplessis S."/>
            <person name="Henrissat B."/>
            <person name="Young S."/>
            <person name="Zeng Q."/>
            <person name="Aguileta G."/>
            <person name="Petit E."/>
            <person name="Badouin H."/>
            <person name="Andrews J."/>
            <person name="Razeeq D."/>
            <person name="Gabaldon T."/>
            <person name="Quesneville H."/>
            <person name="Giraud T."/>
            <person name="Hood M.E."/>
            <person name="Schultz D.J."/>
            <person name="Cuomo C.A."/>
        </authorList>
    </citation>
    <scope>NUCLEOTIDE SEQUENCE [LARGE SCALE GENOMIC DNA]</scope>
    <source>
        <strain evidence="11">p1A1 Lamole</strain>
        <strain evidence="9">P1A1 Lamole</strain>
    </source>
</reference>